<comment type="subcellular location">
    <subcellularLocation>
        <location evidence="19">Endoplasmic reticulum membrane</location>
        <topology evidence="19">Single-pass membrane protein</topology>
        <orientation evidence="19">Cytoplasmic side</orientation>
    </subcellularLocation>
    <subcellularLocation>
        <location evidence="19">Mitochondrion outer membrane</location>
        <topology evidence="19">Single-pass membrane protein</topology>
        <orientation evidence="19">Cytoplasmic side</orientation>
    </subcellularLocation>
    <subcellularLocation>
        <location evidence="19">Cell membrane</location>
        <topology evidence="19">Single-pass membrane protein</topology>
        <orientation evidence="19">Cytoplasmic side</orientation>
    </subcellularLocation>
</comment>
<evidence type="ECO:0000256" key="16">
    <source>
        <dbReference type="ARBA" id="ARBA00023136"/>
    </source>
</evidence>
<comment type="cofactor">
    <cofactor evidence="19">
        <name>FAD</name>
        <dbReference type="ChEBI" id="CHEBI:57692"/>
    </cofactor>
    <text evidence="19">Binds 1 FAD per monomer.</text>
</comment>
<evidence type="ECO:0000256" key="9">
    <source>
        <dbReference type="ARBA" id="ARBA00022857"/>
    </source>
</evidence>
<evidence type="ECO:0000256" key="5">
    <source>
        <dbReference type="ARBA" id="ARBA00022692"/>
    </source>
</evidence>
<evidence type="ECO:0000256" key="15">
    <source>
        <dbReference type="ARBA" id="ARBA00023128"/>
    </source>
</evidence>
<dbReference type="GO" id="GO:0050661">
    <property type="term" value="F:NADP binding"/>
    <property type="evidence" value="ECO:0007669"/>
    <property type="project" value="UniProtKB-UniRule"/>
</dbReference>
<sequence length="725" mass="79440">MAAADLILITVVSLLASLYFFRGTLFGFKSSSSTSKLNGHALADGADLLASSDIVAKMKQTKRRIALVVGSQTGTAEEYAIRIAKEIKAKYGLSSLVADPDEYEFDKLDTLPDDSAIIFVMATYGEGEPTDNAQSLMTFLTESPSFSNGDELPIKYMIWGLGNRSYEHFNAVAKNLDKALSGLGAQRIGLVGEGDDDKSMEEDYLAWKDDALNALAADLGLEEGGGGDVQDFAVKEIADHPDEAKIYKGELSARALLGTAGIHDAKNPYMSPVSTAKELFTAGERTCVHMEFDIEGSGISYQHGDHVAVWAHNPEREVERMLAILGLTEKRNTVVEVTSLDPDLAKVPFPVPTTYEAILRHYLDIAARAGRQSLAGLAKFAPSDAVRRELEQIGGDKAAFQNKVARHYYTVGEALQAVAGDDLNSTNLATTATPWPIPFDRIVSAIPRLGPRFYSISSSPKLHPKQVHITAVVLRYAPDHTPDRHVHGLATNFISSIKMGMNGEVASGPNDPRFTTPKYDLAGPRGAYTREGRYRCPIHIRRSNFRLPTSPKVPVIMVGPGTGVAPFRSFVQERVAGAQKTVEKRSAAGGNAADALAEWGNMWLFYGCRKSSEDFLYQDEWERYAAALQGKFQMHTAISREKFKPDGSKLYVQDLIWEQRAALAKEILERKATVYICGDAAGMAHDVEKTLLRVLAEAKGGDEKAAQREIKLMKDRSKWLLDVWS</sequence>
<dbReference type="InterPro" id="IPR039261">
    <property type="entry name" value="FNR_nucleotide-bd"/>
</dbReference>
<keyword evidence="12 19" id="KW-0560">Oxidoreductase</keyword>
<feature type="transmembrane region" description="Helical" evidence="19">
    <location>
        <begin position="6"/>
        <end position="28"/>
    </location>
</feature>
<evidence type="ECO:0000313" key="22">
    <source>
        <dbReference type="EMBL" id="PWN27588.1"/>
    </source>
</evidence>
<feature type="binding site" evidence="19">
    <location>
        <begin position="452"/>
        <end position="455"/>
    </location>
    <ligand>
        <name>FAD</name>
        <dbReference type="ChEBI" id="CHEBI:57692"/>
    </ligand>
</feature>
<evidence type="ECO:0000256" key="10">
    <source>
        <dbReference type="ARBA" id="ARBA00022955"/>
    </source>
</evidence>
<evidence type="ECO:0000256" key="2">
    <source>
        <dbReference type="ARBA" id="ARBA00022516"/>
    </source>
</evidence>
<evidence type="ECO:0000256" key="6">
    <source>
        <dbReference type="ARBA" id="ARBA00022787"/>
    </source>
</evidence>
<comment type="similarity">
    <text evidence="19">In the C-terminal section; belongs to the flavoprotein pyridine nucleotide cytochrome reductase family.</text>
</comment>
<dbReference type="GO" id="GO:0005789">
    <property type="term" value="C:endoplasmic reticulum membrane"/>
    <property type="evidence" value="ECO:0007669"/>
    <property type="project" value="UniProtKB-SubCell"/>
</dbReference>
<comment type="similarity">
    <text evidence="19">Belongs to the NADPH--cytochrome P450 reductase family.</text>
</comment>
<keyword evidence="18 19" id="KW-0753">Steroid metabolism</keyword>
<keyword evidence="13 19" id="KW-0756">Sterol biosynthesis</keyword>
<dbReference type="PANTHER" id="PTHR19384">
    <property type="entry name" value="NITRIC OXIDE SYNTHASE-RELATED"/>
    <property type="match status" value="1"/>
</dbReference>
<dbReference type="PRINTS" id="PR00371">
    <property type="entry name" value="FPNCR"/>
</dbReference>
<dbReference type="OrthoDB" id="1856718at2759"/>
<dbReference type="SUPFAM" id="SSF52343">
    <property type="entry name" value="Ferredoxin reductase-like, C-terminal NADP-linked domain"/>
    <property type="match status" value="1"/>
</dbReference>
<dbReference type="SUPFAM" id="SSF63380">
    <property type="entry name" value="Riboflavin synthase domain-like"/>
    <property type="match status" value="1"/>
</dbReference>
<evidence type="ECO:0000256" key="13">
    <source>
        <dbReference type="ARBA" id="ARBA00023011"/>
    </source>
</evidence>
<dbReference type="InterPro" id="IPR001709">
    <property type="entry name" value="Flavoprot_Pyr_Nucl_cyt_Rdtase"/>
</dbReference>
<dbReference type="Proteomes" id="UP000245884">
    <property type="component" value="Unassembled WGS sequence"/>
</dbReference>
<evidence type="ECO:0000256" key="4">
    <source>
        <dbReference type="ARBA" id="ARBA00022643"/>
    </source>
</evidence>
<feature type="binding site" evidence="19">
    <location>
        <position position="724"/>
    </location>
    <ligand>
        <name>FAD</name>
        <dbReference type="ChEBI" id="CHEBI:57692"/>
    </ligand>
</feature>
<feature type="binding site" evidence="19">
    <location>
        <begin position="639"/>
        <end position="640"/>
    </location>
    <ligand>
        <name>NADP(+)</name>
        <dbReference type="ChEBI" id="CHEBI:58349"/>
    </ligand>
</feature>
<dbReference type="STRING" id="1569628.A0A316US37"/>
<dbReference type="Gene3D" id="3.40.50.360">
    <property type="match status" value="1"/>
</dbReference>
<dbReference type="GO" id="GO:0005886">
    <property type="term" value="C:plasma membrane"/>
    <property type="evidence" value="ECO:0007669"/>
    <property type="project" value="UniProtKB-SubCell"/>
</dbReference>
<dbReference type="Pfam" id="PF00258">
    <property type="entry name" value="Flavodoxin_1"/>
    <property type="match status" value="1"/>
</dbReference>
<proteinExistence type="inferred from homology"/>
<evidence type="ECO:0000256" key="8">
    <source>
        <dbReference type="ARBA" id="ARBA00022827"/>
    </source>
</evidence>
<feature type="binding site" evidence="19">
    <location>
        <begin position="470"/>
        <end position="472"/>
    </location>
    <ligand>
        <name>FAD</name>
        <dbReference type="ChEBI" id="CHEBI:57692"/>
    </ligand>
</feature>
<feature type="binding site" evidence="19">
    <location>
        <position position="476"/>
    </location>
    <ligand>
        <name>FAD</name>
        <dbReference type="ChEBI" id="CHEBI:57692"/>
    </ligand>
</feature>
<dbReference type="FunFam" id="3.40.50.80:FF:000018">
    <property type="entry name" value="NADPH--cytochrome P450 reductase"/>
    <property type="match status" value="1"/>
</dbReference>
<dbReference type="FunFam" id="2.40.30.10:FF:000100">
    <property type="entry name" value="NADPH--cytochrome P450 reductase"/>
    <property type="match status" value="1"/>
</dbReference>
<keyword evidence="3 19" id="KW-0285">Flavoprotein</keyword>
<dbReference type="PROSITE" id="PS51384">
    <property type="entry name" value="FAD_FR"/>
    <property type="match status" value="1"/>
</dbReference>
<dbReference type="PRINTS" id="PR00369">
    <property type="entry name" value="FLAVODOXIN"/>
</dbReference>
<feature type="binding site" evidence="19">
    <location>
        <begin position="649"/>
        <end position="653"/>
    </location>
    <ligand>
        <name>NADP(+)</name>
        <dbReference type="ChEBI" id="CHEBI:58349"/>
    </ligand>
</feature>
<keyword evidence="14 19" id="KW-0443">Lipid metabolism</keyword>
<evidence type="ECO:0000256" key="1">
    <source>
        <dbReference type="ARBA" id="ARBA00022475"/>
    </source>
</evidence>
<name>A0A316US37_9BASI</name>
<evidence type="ECO:0000256" key="17">
    <source>
        <dbReference type="ARBA" id="ARBA00023166"/>
    </source>
</evidence>
<dbReference type="FunFam" id="3.40.50.360:FF:000024">
    <property type="entry name" value="NADPH--cytochrome P450 reductase"/>
    <property type="match status" value="1"/>
</dbReference>
<dbReference type="InterPro" id="IPR003097">
    <property type="entry name" value="CysJ-like_FAD-binding"/>
</dbReference>
<keyword evidence="6 19" id="KW-1000">Mitochondrion outer membrane</keyword>
<evidence type="ECO:0000256" key="19">
    <source>
        <dbReference type="HAMAP-Rule" id="MF_03212"/>
    </source>
</evidence>
<comment type="caution">
    <text evidence="19">Lacks conserved residue(s) required for the propagation of feature annotation.</text>
</comment>
<keyword evidence="1 19" id="KW-1003">Cell membrane</keyword>
<keyword evidence="2 19" id="KW-0444">Lipid biosynthesis</keyword>
<dbReference type="GO" id="GO:0006696">
    <property type="term" value="P:ergosterol biosynthetic process"/>
    <property type="evidence" value="ECO:0007669"/>
    <property type="project" value="UniProtKB-UniRule"/>
</dbReference>
<dbReference type="InterPro" id="IPR017927">
    <property type="entry name" value="FAD-bd_FR_type"/>
</dbReference>
<keyword evidence="7 19" id="KW-0256">Endoplasmic reticulum</keyword>
<feature type="binding site" evidence="19">
    <location>
        <position position="285"/>
    </location>
    <ligand>
        <name>NADP(+)</name>
        <dbReference type="ChEBI" id="CHEBI:58349"/>
    </ligand>
</feature>
<dbReference type="InterPro" id="IPR017938">
    <property type="entry name" value="Riboflavin_synthase-like_b-brl"/>
</dbReference>
<feature type="binding site" evidence="19">
    <location>
        <begin position="122"/>
        <end position="125"/>
    </location>
    <ligand>
        <name>FMN</name>
        <dbReference type="ChEBI" id="CHEBI:58210"/>
    </ligand>
</feature>
<keyword evidence="17 19" id="KW-1207">Sterol metabolism</keyword>
<dbReference type="InterPro" id="IPR001094">
    <property type="entry name" value="Flavdoxin-like"/>
</dbReference>
<keyword evidence="4 19" id="KW-0288">FMN</keyword>
<dbReference type="Pfam" id="PF00175">
    <property type="entry name" value="NAD_binding_1"/>
    <property type="match status" value="1"/>
</dbReference>
<gene>
    <name evidence="22" type="ORF">BDZ90DRAFT_251973</name>
</gene>
<dbReference type="RefSeq" id="XP_025362200.1">
    <property type="nucleotide sequence ID" value="XM_025507749.1"/>
</dbReference>
<organism evidence="22 23">
    <name type="scientific">Jaminaea rosea</name>
    <dbReference type="NCBI Taxonomy" id="1569628"/>
    <lineage>
        <taxon>Eukaryota</taxon>
        <taxon>Fungi</taxon>
        <taxon>Dikarya</taxon>
        <taxon>Basidiomycota</taxon>
        <taxon>Ustilaginomycotina</taxon>
        <taxon>Exobasidiomycetes</taxon>
        <taxon>Microstromatales</taxon>
        <taxon>Microstromatales incertae sedis</taxon>
        <taxon>Jaminaea</taxon>
    </lineage>
</organism>
<dbReference type="HAMAP" id="MF_03212">
    <property type="entry name" value="NCPR"/>
    <property type="match status" value="1"/>
</dbReference>
<keyword evidence="23" id="KW-1185">Reference proteome</keyword>
<protein>
    <recommendedName>
        <fullName evidence="19">NADPH--cytochrome P450 reductase</fullName>
        <shortName evidence="19">CPR</shortName>
        <shortName evidence="19">P450R</shortName>
        <ecNumber evidence="19">1.6.2.4</ecNumber>
    </recommendedName>
</protein>
<comment type="cofactor">
    <cofactor evidence="19">
        <name>FMN</name>
        <dbReference type="ChEBI" id="CHEBI:58210"/>
    </cofactor>
    <text evidence="19">Binds 1 FMN per monomer.</text>
</comment>
<dbReference type="GO" id="GO:0003958">
    <property type="term" value="F:NADPH-hemoprotein reductase activity"/>
    <property type="evidence" value="ECO:0007669"/>
    <property type="project" value="UniProtKB-UniRule"/>
</dbReference>
<evidence type="ECO:0000256" key="11">
    <source>
        <dbReference type="ARBA" id="ARBA00022989"/>
    </source>
</evidence>
<evidence type="ECO:0000256" key="14">
    <source>
        <dbReference type="ARBA" id="ARBA00023098"/>
    </source>
</evidence>
<dbReference type="GeneID" id="37029572"/>
<comment type="catalytic activity">
    <reaction evidence="19">
        <text>2 oxidized [cytochrome P450] + NADPH = 2 reduced [cytochrome P450] + NADP(+) + H(+)</text>
        <dbReference type="Rhea" id="RHEA:24040"/>
        <dbReference type="Rhea" id="RHEA-COMP:14627"/>
        <dbReference type="Rhea" id="RHEA-COMP:14628"/>
        <dbReference type="ChEBI" id="CHEBI:15378"/>
        <dbReference type="ChEBI" id="CHEBI:55376"/>
        <dbReference type="ChEBI" id="CHEBI:57783"/>
        <dbReference type="ChEBI" id="CHEBI:58349"/>
        <dbReference type="ChEBI" id="CHEBI:60344"/>
        <dbReference type="EC" id="1.6.2.4"/>
    </reaction>
</comment>
<dbReference type="InterPro" id="IPR001433">
    <property type="entry name" value="OxRdtase_FAD/NAD-bd"/>
</dbReference>
<dbReference type="InterPro" id="IPR029039">
    <property type="entry name" value="Flavoprotein-like_sf"/>
</dbReference>
<evidence type="ECO:0000256" key="7">
    <source>
        <dbReference type="ARBA" id="ARBA00022824"/>
    </source>
</evidence>
<dbReference type="SUPFAM" id="SSF52218">
    <property type="entry name" value="Flavoproteins"/>
    <property type="match status" value="1"/>
</dbReference>
<comment type="similarity">
    <text evidence="19">In the N-terminal section; belongs to the flavodoxin family.</text>
</comment>
<dbReference type="GO" id="GO:0010181">
    <property type="term" value="F:FMN binding"/>
    <property type="evidence" value="ECO:0007669"/>
    <property type="project" value="UniProtKB-UniRule"/>
</dbReference>
<dbReference type="Gene3D" id="3.40.50.80">
    <property type="entry name" value="Nucleotide-binding domain of ferredoxin-NADP reductase (FNR) module"/>
    <property type="match status" value="1"/>
</dbReference>
<evidence type="ECO:0000259" key="20">
    <source>
        <dbReference type="PROSITE" id="PS50902"/>
    </source>
</evidence>
<dbReference type="PROSITE" id="PS50902">
    <property type="entry name" value="FLAVODOXIN_LIKE"/>
    <property type="match status" value="1"/>
</dbReference>
<feature type="binding site" evidence="19">
    <location>
        <begin position="71"/>
        <end position="76"/>
    </location>
    <ligand>
        <name>FMN</name>
        <dbReference type="ChEBI" id="CHEBI:58210"/>
    </ligand>
</feature>
<dbReference type="InterPro" id="IPR023208">
    <property type="entry name" value="P450R"/>
</dbReference>
<feature type="binding site" evidence="19">
    <location>
        <position position="196"/>
    </location>
    <ligand>
        <name>FMN</name>
        <dbReference type="ChEBI" id="CHEBI:58210"/>
    </ligand>
</feature>
<dbReference type="GO" id="GO:0050660">
    <property type="term" value="F:flavin adenine dinucleotide binding"/>
    <property type="evidence" value="ECO:0007669"/>
    <property type="project" value="UniProtKB-UniRule"/>
</dbReference>
<keyword evidence="11 19" id="KW-1133">Transmembrane helix</keyword>
<evidence type="ECO:0000313" key="23">
    <source>
        <dbReference type="Proteomes" id="UP000245884"/>
    </source>
</evidence>
<keyword evidence="5 19" id="KW-0812">Transmembrane</keyword>
<dbReference type="PANTHER" id="PTHR19384:SF17">
    <property type="entry name" value="NADPH--CYTOCHROME P450 REDUCTASE"/>
    <property type="match status" value="1"/>
</dbReference>
<dbReference type="Gene3D" id="1.20.990.10">
    <property type="entry name" value="NADPH-cytochrome p450 Reductase, Chain A, domain 3"/>
    <property type="match status" value="1"/>
</dbReference>
<accession>A0A316US37</accession>
<comment type="function">
    <text evidence="19">This enzyme is required for electron transfer from NADP to cytochrome P450 in microsomes. It can also provide electron transfer to heme oxygenase and cytochrome B5. Involved in ergosterol biosynthesis.</text>
</comment>
<dbReference type="GO" id="GO:0005741">
    <property type="term" value="C:mitochondrial outer membrane"/>
    <property type="evidence" value="ECO:0007669"/>
    <property type="project" value="UniProtKB-SubCell"/>
</dbReference>
<dbReference type="CDD" id="cd06204">
    <property type="entry name" value="CYPOR"/>
    <property type="match status" value="1"/>
</dbReference>
<keyword evidence="8 19" id="KW-0274">FAD</keyword>
<dbReference type="Gene3D" id="2.40.30.10">
    <property type="entry name" value="Translation factors"/>
    <property type="match status" value="2"/>
</dbReference>
<keyword evidence="15 19" id="KW-0496">Mitochondrion</keyword>
<keyword evidence="10 19" id="KW-0752">Steroid biosynthesis</keyword>
<dbReference type="AlphaFoldDB" id="A0A316US37"/>
<evidence type="ECO:0000256" key="12">
    <source>
        <dbReference type="ARBA" id="ARBA00023002"/>
    </source>
</evidence>
<feature type="domain" description="Flavodoxin-like" evidence="20">
    <location>
        <begin position="65"/>
        <end position="212"/>
    </location>
</feature>
<dbReference type="PIRSF" id="PIRSF000208">
    <property type="entry name" value="P450R"/>
    <property type="match status" value="1"/>
</dbReference>
<reference evidence="22 23" key="1">
    <citation type="journal article" date="2018" name="Mol. Biol. Evol.">
        <title>Broad Genomic Sampling Reveals a Smut Pathogenic Ancestry of the Fungal Clade Ustilaginomycotina.</title>
        <authorList>
            <person name="Kijpornyongpan T."/>
            <person name="Mondo S.J."/>
            <person name="Barry K."/>
            <person name="Sandor L."/>
            <person name="Lee J."/>
            <person name="Lipzen A."/>
            <person name="Pangilinan J."/>
            <person name="LaButti K."/>
            <person name="Hainaut M."/>
            <person name="Henrissat B."/>
            <person name="Grigoriev I.V."/>
            <person name="Spatafora J.W."/>
            <person name="Aime M.C."/>
        </authorList>
    </citation>
    <scope>NUCLEOTIDE SEQUENCE [LARGE SCALE GENOMIC DNA]</scope>
    <source>
        <strain evidence="22 23">MCA 5214</strain>
    </source>
</reference>
<dbReference type="InterPro" id="IPR008254">
    <property type="entry name" value="Flavodoxin/NO_synth"/>
</dbReference>
<dbReference type="EC" id="1.6.2.4" evidence="19"/>
<feature type="domain" description="FAD-binding FR-type" evidence="21">
    <location>
        <begin position="266"/>
        <end position="531"/>
    </location>
</feature>
<dbReference type="GO" id="GO:0005829">
    <property type="term" value="C:cytosol"/>
    <property type="evidence" value="ECO:0007669"/>
    <property type="project" value="TreeGrafter"/>
</dbReference>
<dbReference type="EMBL" id="KZ819667">
    <property type="protein sequence ID" value="PWN27588.1"/>
    <property type="molecule type" value="Genomic_DNA"/>
</dbReference>
<evidence type="ECO:0000256" key="3">
    <source>
        <dbReference type="ARBA" id="ARBA00022630"/>
    </source>
</evidence>
<keyword evidence="16 19" id="KW-0472">Membrane</keyword>
<keyword evidence="9 19" id="KW-0521">NADP</keyword>
<evidence type="ECO:0000256" key="18">
    <source>
        <dbReference type="ARBA" id="ARBA00023221"/>
    </source>
</evidence>
<feature type="binding site" evidence="19">
    <location>
        <begin position="488"/>
        <end position="491"/>
    </location>
    <ligand>
        <name>FAD</name>
        <dbReference type="ChEBI" id="CHEBI:57692"/>
    </ligand>
</feature>
<feature type="binding site" evidence="19">
    <location>
        <position position="686"/>
    </location>
    <ligand>
        <name>NADP(+)</name>
        <dbReference type="ChEBI" id="CHEBI:58349"/>
    </ligand>
</feature>
<dbReference type="InterPro" id="IPR023173">
    <property type="entry name" value="NADPH_Cyt_P450_Rdtase_alpha"/>
</dbReference>
<evidence type="ECO:0000259" key="21">
    <source>
        <dbReference type="PROSITE" id="PS51384"/>
    </source>
</evidence>
<feature type="binding site" evidence="19">
    <location>
        <position position="562"/>
    </location>
    <ligand>
        <name>NADP(+)</name>
        <dbReference type="ChEBI" id="CHEBI:58349"/>
    </ligand>
</feature>
<dbReference type="Pfam" id="PF00667">
    <property type="entry name" value="FAD_binding_1"/>
    <property type="match status" value="1"/>
</dbReference>